<dbReference type="Pfam" id="PF25974">
    <property type="entry name" value="URGCP_9th"/>
    <property type="match status" value="2"/>
</dbReference>
<dbReference type="Pfam" id="PF25683">
    <property type="entry name" value="URGCP_GTPase"/>
    <property type="match status" value="2"/>
</dbReference>
<keyword evidence="11" id="KW-1185">Reference proteome</keyword>
<dbReference type="PROSITE" id="PS51717">
    <property type="entry name" value="G_VLIG"/>
    <property type="match status" value="2"/>
</dbReference>
<gene>
    <name evidence="10" type="ORF">DPX16_15110</name>
</gene>
<feature type="coiled-coil region" evidence="8">
    <location>
        <begin position="787"/>
        <end position="850"/>
    </location>
</feature>
<keyword evidence="6" id="KW-0342">GTP-binding</keyword>
<evidence type="ECO:0000256" key="1">
    <source>
        <dbReference type="ARBA" id="ARBA00004123"/>
    </source>
</evidence>
<feature type="domain" description="VLIG-type G" evidence="9">
    <location>
        <begin position="2047"/>
        <end position="2288"/>
    </location>
</feature>
<feature type="domain" description="VLIG-type G" evidence="9">
    <location>
        <begin position="498"/>
        <end position="731"/>
    </location>
</feature>
<dbReference type="SUPFAM" id="SSF52540">
    <property type="entry name" value="P-loop containing nucleoside triphosphate hydrolases"/>
    <property type="match status" value="2"/>
</dbReference>
<dbReference type="PANTHER" id="PTHR22796:SF6">
    <property type="entry name" value="INTERFERON-INDUCED VERY LARGE GTPASE 1-RELATED"/>
    <property type="match status" value="1"/>
</dbReference>
<dbReference type="Pfam" id="PF25496">
    <property type="entry name" value="URGCP"/>
    <property type="match status" value="2"/>
</dbReference>
<evidence type="ECO:0000313" key="11">
    <source>
        <dbReference type="Proteomes" id="UP000281406"/>
    </source>
</evidence>
<evidence type="ECO:0000256" key="6">
    <source>
        <dbReference type="ARBA" id="ARBA00023134"/>
    </source>
</evidence>
<dbReference type="PANTHER" id="PTHR22796">
    <property type="entry name" value="URG4-RELATED"/>
    <property type="match status" value="1"/>
</dbReference>
<evidence type="ECO:0000259" key="9">
    <source>
        <dbReference type="PROSITE" id="PS51717"/>
    </source>
</evidence>
<organism evidence="10 11">
    <name type="scientific">Anabarilius grahami</name>
    <name type="common">Kanglang fish</name>
    <name type="synonym">Barilius grahami</name>
    <dbReference type="NCBI Taxonomy" id="495550"/>
    <lineage>
        <taxon>Eukaryota</taxon>
        <taxon>Metazoa</taxon>
        <taxon>Chordata</taxon>
        <taxon>Craniata</taxon>
        <taxon>Vertebrata</taxon>
        <taxon>Euteleostomi</taxon>
        <taxon>Actinopterygii</taxon>
        <taxon>Neopterygii</taxon>
        <taxon>Teleostei</taxon>
        <taxon>Ostariophysi</taxon>
        <taxon>Cypriniformes</taxon>
        <taxon>Xenocyprididae</taxon>
        <taxon>Xenocypridinae</taxon>
        <taxon>Xenocypridinae incertae sedis</taxon>
        <taxon>Anabarilius</taxon>
    </lineage>
</organism>
<proteinExistence type="inferred from homology"/>
<keyword evidence="8" id="KW-0175">Coiled coil</keyword>
<comment type="caution">
    <text evidence="10">The sequence shown here is derived from an EMBL/GenBank/DDBJ whole genome shotgun (WGS) entry which is preliminary data.</text>
</comment>
<keyword evidence="4" id="KW-0963">Cytoplasm</keyword>
<dbReference type="GO" id="GO:0005634">
    <property type="term" value="C:nucleus"/>
    <property type="evidence" value="ECO:0007669"/>
    <property type="project" value="UniProtKB-SubCell"/>
</dbReference>
<dbReference type="EMBL" id="RJVU01019434">
    <property type="protein sequence ID" value="ROL50866.1"/>
    <property type="molecule type" value="Genomic_DNA"/>
</dbReference>
<evidence type="ECO:0000256" key="3">
    <source>
        <dbReference type="ARBA" id="ARBA00006828"/>
    </source>
</evidence>
<name>A0A3N0YX16_ANAGA</name>
<dbReference type="InterPro" id="IPR027417">
    <property type="entry name" value="P-loop_NTPase"/>
</dbReference>
<accession>A0A3N0YX16</accession>
<protein>
    <submittedName>
        <fullName evidence="10">Interferon-induced very large GTPase 1</fullName>
    </submittedName>
</protein>
<dbReference type="Proteomes" id="UP000281406">
    <property type="component" value="Unassembled WGS sequence"/>
</dbReference>
<dbReference type="OrthoDB" id="1597724at2759"/>
<reference evidence="10 11" key="1">
    <citation type="submission" date="2018-10" db="EMBL/GenBank/DDBJ databases">
        <title>Genome assembly for a Yunnan-Guizhou Plateau 3E fish, Anabarilius grahami (Regan), and its evolutionary and genetic applications.</title>
        <authorList>
            <person name="Jiang W."/>
        </authorList>
    </citation>
    <scope>NUCLEOTIDE SEQUENCE [LARGE SCALE GENOMIC DNA]</scope>
    <source>
        <strain evidence="10">AG-KIZ</strain>
        <tissue evidence="10">Muscle</tissue>
    </source>
</reference>
<dbReference type="GO" id="GO:0005525">
    <property type="term" value="F:GTP binding"/>
    <property type="evidence" value="ECO:0007669"/>
    <property type="project" value="UniProtKB-KW"/>
</dbReference>
<keyword evidence="5" id="KW-0547">Nucleotide-binding</keyword>
<comment type="similarity">
    <text evidence="3">Belongs to the TRAFAC class dynamin-like GTPase superfamily. Very large inducible GTPase (VLIG) family.</text>
</comment>
<evidence type="ECO:0000256" key="2">
    <source>
        <dbReference type="ARBA" id="ARBA00004496"/>
    </source>
</evidence>
<dbReference type="InterPro" id="IPR057365">
    <property type="entry name" value="URGCP"/>
</dbReference>
<comment type="subcellular location">
    <subcellularLocation>
        <location evidence="2">Cytoplasm</location>
    </subcellularLocation>
    <subcellularLocation>
        <location evidence="1">Nucleus</location>
    </subcellularLocation>
</comment>
<evidence type="ECO:0000256" key="8">
    <source>
        <dbReference type="SAM" id="Coils"/>
    </source>
</evidence>
<feature type="coiled-coil region" evidence="8">
    <location>
        <begin position="2348"/>
        <end position="2411"/>
    </location>
</feature>
<evidence type="ECO:0000256" key="4">
    <source>
        <dbReference type="ARBA" id="ARBA00022490"/>
    </source>
</evidence>
<evidence type="ECO:0000313" key="10">
    <source>
        <dbReference type="EMBL" id="ROL50866.1"/>
    </source>
</evidence>
<evidence type="ECO:0000256" key="5">
    <source>
        <dbReference type="ARBA" id="ARBA00022741"/>
    </source>
</evidence>
<sequence>MAVFHCADGFLKQLMVTKLSQCQYALPLLVPDPFTQQIVFPLWTFRRINKSWKKRNTNNETISQTCPVYKAQTPMVSFFRFGSVSSSKSQLMNPLINEKHNTFFNRNCPGSSRTRVLMDGVVEIAWFCPSGKDTDKFNDCVAFCNLHGDAGDHEKQLEILTEMASVNVVLLPQLDRNDRHAAIMQNLYKDKKPLICLFTEDESTVNEMKRGKFKIGLKDRNQSDVSEELRRTINACLSESSSTFRLEDVSKHSDIRVDEEDDEDCKRGREAAEQMMSLLEKKDLTEIKESFLPHQGKLWHQWSQKNKELHRPQKEEIEFDISGKQTEMNNIRKQQHESNSGRFMKFFIEEMTSNDKHDTFFLKWLRILLDEYISADLSALHHKYNEKWSTVVKLKESHDKSEQLKTEQTELEKISEEFQAATFGLEHIMREISQIYESCSSVKQNKKDLQVHFSSLPSLAAEMMISGFPLELMDGDAAHVPLIWISAVLDELIQKLKDQKVFVLSVLGLQSSGKSTMLNAMFGLQFAVSAGRCTRGAFMQLVRVSDEMRTQMNFGYILVVDTEGHHDNELATFVAGLGNLTLINIYGENPPELQDILQIVVQAFMRLKKVRLNPRCVFVHQNFSDVRAGEKNMEGRKRLQETLNEMTKLAAKEEDYDAELFSDVIRFDVQKDVKYFAQLWEGNPPMAPPNPNYCENIQDLKETIMFHAANSHGMMLTHLKVCIKDLWEALLNEQFSISFRNSLEISAYRKLETEYSKWSWRLCSAMMETENKLHNKTENEEIHEVDETDLQRELKKTSEEVEKSMSEFFKKDRDKDILIQWKTSFEIKINELQEITVREAKRKLNEILQQRHLKKEIDDQRTNHENTLYEKSKELAIKLKHKANDEKTLKKKFDFLWKQSVKKIIRDTPPIKDIDIMRDVRKILSDIYGSVSVDHWKVSRDIFSVLGYYDYVKVKRSSGFLSKAIRLDKKRLDYALSKENEAQIRSLVTDVAQQTDRMIQSFNIAKMGYNINYIQQLTIYTKTRVREHQDGPVNYEFKKQFFMDLVLSIFKRANKMITDQHRLFKEANDPVLYLERKREEYYCIFQKYCHGATSAAIFGEIICQKLKEPIEQSVYMKTARDLTDEMRSNCQSLNGNRSNLEKHILKTLAEDEDIDKYMNYIQNPRDHFKSFIRDEVSRYITDKFSVSVLPKMKENIKLQQQKIMKAAHESTEHVQVNSGDVDLWLKSFTQKLSDELIFSEKVLSGVNHDDVDVNLLEDVIRQELPAIIFDISSQFKTFPIILDFKFRPDEILIDHLCRCCWVQCPFCRAICTNTIENHDGDHSVPFHRVTGITGIYYRGTRTLPVEICTSMVASRNLYFYPNASDDLLLCREYRRAGGVYADWSITPDLSELPYWKWFVCKFQKDLEKHYNKTFEEKGTIPDEWRKYSKQEAIGSLDQYISDSPENTKKCLTGNRFPEQMTDDSTSNDSVKSCAEEELIQNFIQKLLMMDYRARYINVNKDSEQDHTQQRHSDSSEVSGDIFKAMSLLNQRTSQSEQIHPMDVQMAVFHCADGFLKQLMVTKLSQCQYALPLLVPDPFTRQIEFPLWTFRQINKSWRIRNTNNETISQTCPVYKAQTPMVSFFRFGTVSSSKSQLMNPLINEKHNTFFHRNCPGSSRTRVLMDGVVEIAWFCPSGSYDDKNTDKFTDCVAFCNLHGDAGDHEKQLQILTEMASVNVVLLQQLDRNDRHAAIMQNLYKDKKPLICLFTEDESTVNEMKRGKFKINLKDRNKSDVSEELRRAINDCLSESSSTFRLEDVSKHSDIRVDEEDDEDCKRGREAAEQMMSLLEKKDLTEIKESVLPHQGKLWHQWSQKNKELHRSQEKEIEFDISGKHTEMKNIRKQQHESNIGEFMKLFIIELNSADEHEKIFFLKWLRILLYKYTSADFSDLHHKYNEKWSTVLKLKENTDKSEQLKAEQTEFEKISEEFQAATFGLEHIMREIGQIYESCSSVKQNKKDLQFHFSSLPSLAAEMMISGFPLELMDGDAAHVPLIWISAVLDELIQKLKDQKVFVLSVLGLQSSGKSTMLNAMFGLQFAVSAGRCTRGAFMQMVKVSKEMRTQINFDYILVVDTEGLRALELAGGSTRHQDNELATFVAGLGNLTLINIFGENPSEMQDILQIVVQAFMRMKKVRLNPRCLFVHQNVSDVTAVEKNMEGRRRLRQTLDKMTKLTAEEEICDAECFSDVIRFDVQKDVKYFAQLWEGNPPMAPPNPKYCENIQELMKTIMSHAANSHGMMLTHLKVCIKNLWEALLNEQFSISFRNSLEISAYRKLETEYSKWSWSLRSAMMETENKLHNKIENEAIHEVEETDLQRELKKTSEEVEKSMSEFFEKDTYADILIQWKTSFKIIINELQENIVRETKRKLNEILQQRHLKKEIDDQRTNHENTLYEKSKELALKLKDKTNDEKTLKKKFDLFWKQSVKKIIRDTPPIKDIDIMRDVRKILSDIYGSVSVDHWKVSRDIFSVLGYYDYIKVKRSSGFFTNAIRSSKERLGYALSKENEVQIRSLVTDVALQTKKLIQSFNIAKMGYNIICIQQLTGYIKKRVTEHQDGPVNYEFKKQFFMDLVLSICKRENEMITDQHRLFKECNDPVIYVEKKREDYYSIFQKNCHKSTSAAIFGEIICQKLKDPIEQSVYKKTARDLTDEMRSNCQSLNGNRSKLEKHILKTLAEEEDFNKYMNYIHNPRDHFKSFIRDEVSRYITDKFSVSVLPKMKENIELLQQKIMKVAHESTEHVQVNSGDVGLWLKSFTQKLSDELIFSEKDLSGVKPDVDDFNLLEDVIRQELLSVMFDISSRFNTEKFPVNLDYKFRPDELLVDHFCRCCWVQCPFCRAICTNTIENHDGDHNVPFHRVTGIAGLIYMGTRSFSIEICTSAVASSSQYFYHNASDENVLWREHRTAGGVYADWTISPDLSELPYWKWFVCRFKKDLEKHYNKSFEGKGEIPDEWRKYSKQEAIESSNQYS</sequence>
<dbReference type="GO" id="GO:0005737">
    <property type="term" value="C:cytoplasm"/>
    <property type="evidence" value="ECO:0007669"/>
    <property type="project" value="UniProtKB-SubCell"/>
</dbReference>
<keyword evidence="7" id="KW-0539">Nucleus</keyword>
<dbReference type="InterPro" id="IPR058641">
    <property type="entry name" value="GVIN1_dom"/>
</dbReference>
<dbReference type="Gene3D" id="3.40.50.300">
    <property type="entry name" value="P-loop containing nucleotide triphosphate hydrolases"/>
    <property type="match status" value="2"/>
</dbReference>
<dbReference type="InterPro" id="IPR030383">
    <property type="entry name" value="G_VLIG_dom"/>
</dbReference>
<evidence type="ECO:0000256" key="7">
    <source>
        <dbReference type="ARBA" id="ARBA00023242"/>
    </source>
</evidence>